<keyword evidence="2" id="KW-1185">Reference proteome</keyword>
<organism evidence="1 2">
    <name type="scientific">Puccinia sorghi</name>
    <dbReference type="NCBI Taxonomy" id="27349"/>
    <lineage>
        <taxon>Eukaryota</taxon>
        <taxon>Fungi</taxon>
        <taxon>Dikarya</taxon>
        <taxon>Basidiomycota</taxon>
        <taxon>Pucciniomycotina</taxon>
        <taxon>Pucciniomycetes</taxon>
        <taxon>Pucciniales</taxon>
        <taxon>Pucciniaceae</taxon>
        <taxon>Puccinia</taxon>
    </lineage>
</organism>
<dbReference type="EMBL" id="LAVV01009528">
    <property type="protein sequence ID" value="KNZ50443.1"/>
    <property type="molecule type" value="Genomic_DNA"/>
</dbReference>
<dbReference type="Proteomes" id="UP000037035">
    <property type="component" value="Unassembled WGS sequence"/>
</dbReference>
<proteinExistence type="predicted"/>
<dbReference type="PANTHER" id="PTHR46579:SF1">
    <property type="entry name" value="F5_8 TYPE C DOMAIN-CONTAINING PROTEIN"/>
    <property type="match status" value="1"/>
</dbReference>
<evidence type="ECO:0000313" key="1">
    <source>
        <dbReference type="EMBL" id="KNZ50443.1"/>
    </source>
</evidence>
<comment type="caution">
    <text evidence="1">The sequence shown here is derived from an EMBL/GenBank/DDBJ whole genome shotgun (WGS) entry which is preliminary data.</text>
</comment>
<reference evidence="1 2" key="1">
    <citation type="submission" date="2015-08" db="EMBL/GenBank/DDBJ databases">
        <title>Next Generation Sequencing and Analysis of the Genome of Puccinia sorghi L Schw, the Causal Agent of Maize Common Rust.</title>
        <authorList>
            <person name="Rochi L."/>
            <person name="Burguener G."/>
            <person name="Darino M."/>
            <person name="Turjanski A."/>
            <person name="Kreff E."/>
            <person name="Dieguez M.J."/>
            <person name="Sacco F."/>
        </authorList>
    </citation>
    <scope>NUCLEOTIDE SEQUENCE [LARGE SCALE GENOMIC DNA]</scope>
    <source>
        <strain evidence="1 2">RO10H11247</strain>
    </source>
</reference>
<dbReference type="VEuPathDB" id="FungiDB:VP01_4423g2"/>
<protein>
    <submittedName>
        <fullName evidence="1">Uncharacterized protein</fullName>
    </submittedName>
</protein>
<dbReference type="OrthoDB" id="2505141at2759"/>
<dbReference type="PANTHER" id="PTHR46579">
    <property type="entry name" value="F5/8 TYPE C DOMAIN-CONTAINING PROTEIN-RELATED"/>
    <property type="match status" value="1"/>
</dbReference>
<sequence>MVTISNFLQPLIDELLKLNNSVKIWTPHHPNGRKATVKLAALIGDVVATCKIGGFSSHSGKNYFSRNHAQLKAKLLKSISQIVVPATITRLPHGVGSAQSGRVKASEWHLLFAIYLPLTFLDLVFESTNFDEQYNQHKSFINNFFSLIKCTNIVSSKNISEKNCQNFKEQYKQYSETSTICYSNIRTLPNHHFALHIPDQLRWWGPLTLISKFPGERLIGILQKFKTNYSADDGSKWD</sequence>
<evidence type="ECO:0000313" key="2">
    <source>
        <dbReference type="Proteomes" id="UP000037035"/>
    </source>
</evidence>
<dbReference type="AlphaFoldDB" id="A0A0L6UPI4"/>
<name>A0A0L6UPI4_9BASI</name>
<gene>
    <name evidence="1" type="ORF">VP01_4423g2</name>
</gene>
<accession>A0A0L6UPI4</accession>